<evidence type="ECO:0000256" key="5">
    <source>
        <dbReference type="SAM" id="SignalP"/>
    </source>
</evidence>
<dbReference type="RefSeq" id="WP_313869181.1">
    <property type="nucleotide sequence ID" value="NZ_CP132507.1"/>
</dbReference>
<dbReference type="CDD" id="cd00454">
    <property type="entry name" value="TrHb1_N"/>
    <property type="match status" value="1"/>
</dbReference>
<keyword evidence="4" id="KW-0408">Iron</keyword>
<evidence type="ECO:0000256" key="3">
    <source>
        <dbReference type="ARBA" id="ARBA00022723"/>
    </source>
</evidence>
<dbReference type="InterPro" id="IPR001486">
    <property type="entry name" value="Hemoglobin_trunc"/>
</dbReference>
<keyword evidence="7" id="KW-1185">Reference proteome</keyword>
<organism evidence="6 7">
    <name type="scientific">Rhodoferax mekongensis</name>
    <dbReference type="NCBI Taxonomy" id="3068341"/>
    <lineage>
        <taxon>Bacteria</taxon>
        <taxon>Pseudomonadati</taxon>
        <taxon>Pseudomonadota</taxon>
        <taxon>Betaproteobacteria</taxon>
        <taxon>Burkholderiales</taxon>
        <taxon>Comamonadaceae</taxon>
        <taxon>Rhodoferax</taxon>
    </lineage>
</organism>
<dbReference type="EMBL" id="CP132507">
    <property type="protein sequence ID" value="WNO06482.1"/>
    <property type="molecule type" value="Genomic_DNA"/>
</dbReference>
<evidence type="ECO:0000256" key="2">
    <source>
        <dbReference type="ARBA" id="ARBA00022617"/>
    </source>
</evidence>
<proteinExistence type="predicted"/>
<dbReference type="SUPFAM" id="SSF46458">
    <property type="entry name" value="Globin-like"/>
    <property type="match status" value="1"/>
</dbReference>
<evidence type="ECO:0000256" key="1">
    <source>
        <dbReference type="ARBA" id="ARBA00022448"/>
    </source>
</evidence>
<dbReference type="InterPro" id="IPR009050">
    <property type="entry name" value="Globin-like_sf"/>
</dbReference>
<evidence type="ECO:0000313" key="6">
    <source>
        <dbReference type="EMBL" id="WNO06482.1"/>
    </source>
</evidence>
<dbReference type="Pfam" id="PF01152">
    <property type="entry name" value="Bac_globin"/>
    <property type="match status" value="1"/>
</dbReference>
<keyword evidence="5" id="KW-0732">Signal</keyword>
<evidence type="ECO:0000256" key="4">
    <source>
        <dbReference type="ARBA" id="ARBA00023004"/>
    </source>
</evidence>
<feature type="signal peptide" evidence="5">
    <location>
        <begin position="1"/>
        <end position="22"/>
    </location>
</feature>
<evidence type="ECO:0000313" key="7">
    <source>
        <dbReference type="Proteomes" id="UP001302257"/>
    </source>
</evidence>
<dbReference type="Proteomes" id="UP001302257">
    <property type="component" value="Chromosome"/>
</dbReference>
<dbReference type="Gene3D" id="1.10.490.10">
    <property type="entry name" value="Globins"/>
    <property type="match status" value="1"/>
</dbReference>
<name>A0ABZ0B6I4_9BURK</name>
<sequence length="151" mass="16045">MKNYFVACLVALSGLVSVSAHAQSAMPMAPARNDALFQALGGKPGLQALMDLFVAGLKADKRIGEQFKDTKASYLSEQLVDQVCMATGGPCKYEGADMKTAHAGMGITKGNFNALVEVLQASMDARNIPFATQNQLLALLAPMHRDIITAK</sequence>
<reference evidence="6 7" key="1">
    <citation type="submission" date="2023-08" db="EMBL/GenBank/DDBJ databases">
        <title>Rhodoferax potami sp. nov. and Rhodoferax mekongensis sp. nov., isolated from the Mekong River in Thailand.</title>
        <authorList>
            <person name="Kitikhun S."/>
            <person name="Charoenyingcharoen P."/>
            <person name="Siriarchawattana P."/>
            <person name="Likhitrattanapisal S."/>
            <person name="Nilsakha T."/>
            <person name="Chanpet A."/>
            <person name="Rattanawaree P."/>
            <person name="Ingsriswang S."/>
        </authorList>
    </citation>
    <scope>NUCLEOTIDE SEQUENCE [LARGE SCALE GENOMIC DNA]</scope>
    <source>
        <strain evidence="6 7">TBRC 17307</strain>
    </source>
</reference>
<protein>
    <submittedName>
        <fullName evidence="6">Group 1 truncated hemoglobin</fullName>
    </submittedName>
</protein>
<dbReference type="InterPro" id="IPR012292">
    <property type="entry name" value="Globin/Proto"/>
</dbReference>
<gene>
    <name evidence="6" type="ORF">RAN89_08665</name>
</gene>
<keyword evidence="2" id="KW-0349">Heme</keyword>
<feature type="chain" id="PRO_5045819956" evidence="5">
    <location>
        <begin position="23"/>
        <end position="151"/>
    </location>
</feature>
<accession>A0ABZ0B6I4</accession>
<keyword evidence="1" id="KW-0813">Transport</keyword>
<keyword evidence="3" id="KW-0479">Metal-binding</keyword>